<evidence type="ECO:0000256" key="5">
    <source>
        <dbReference type="PIRSR" id="PIRSR602403-1"/>
    </source>
</evidence>
<evidence type="ECO:0000256" key="4">
    <source>
        <dbReference type="ARBA" id="ARBA00023004"/>
    </source>
</evidence>
<reference evidence="7 8" key="1">
    <citation type="submission" date="2018-05" db="EMBL/GenBank/DDBJ databases">
        <title>Genome sequencing and assembly of the regulated plant pathogen Lachnellula willkommii and related sister species for the development of diagnostic species identification markers.</title>
        <authorList>
            <person name="Giroux E."/>
            <person name="Bilodeau G."/>
        </authorList>
    </citation>
    <scope>NUCLEOTIDE SEQUENCE [LARGE SCALE GENOMIC DNA]</scope>
    <source>
        <strain evidence="7 8">CBS 185.66</strain>
    </source>
</reference>
<dbReference type="SUPFAM" id="SSF48264">
    <property type="entry name" value="Cytochrome P450"/>
    <property type="match status" value="2"/>
</dbReference>
<keyword evidence="6" id="KW-0472">Membrane</keyword>
<dbReference type="PANTHER" id="PTHR47582:SF1">
    <property type="entry name" value="P450, PUTATIVE (EUROFUNG)-RELATED"/>
    <property type="match status" value="1"/>
</dbReference>
<evidence type="ECO:0000256" key="2">
    <source>
        <dbReference type="ARBA" id="ARBA00010617"/>
    </source>
</evidence>
<comment type="similarity">
    <text evidence="2">Belongs to the cytochrome P450 family.</text>
</comment>
<dbReference type="Gene3D" id="1.10.630.10">
    <property type="entry name" value="Cytochrome P450"/>
    <property type="match status" value="2"/>
</dbReference>
<keyword evidence="6" id="KW-1133">Transmembrane helix</keyword>
<evidence type="ECO:0000256" key="1">
    <source>
        <dbReference type="ARBA" id="ARBA00001971"/>
    </source>
</evidence>
<dbReference type="PRINTS" id="PR00465">
    <property type="entry name" value="EP450IV"/>
</dbReference>
<dbReference type="PANTHER" id="PTHR47582">
    <property type="entry name" value="P450, PUTATIVE (EUROFUNG)-RELATED"/>
    <property type="match status" value="1"/>
</dbReference>
<dbReference type="CDD" id="cd11041">
    <property type="entry name" value="CYP503A1-like"/>
    <property type="match status" value="1"/>
</dbReference>
<dbReference type="InterPro" id="IPR001128">
    <property type="entry name" value="Cyt_P450"/>
</dbReference>
<dbReference type="CDD" id="cd11040">
    <property type="entry name" value="CYP7_CYP8-like"/>
    <property type="match status" value="1"/>
</dbReference>
<dbReference type="RefSeq" id="XP_031004484.1">
    <property type="nucleotide sequence ID" value="XM_031150860.1"/>
</dbReference>
<dbReference type="OrthoDB" id="1470350at2759"/>
<comment type="caution">
    <text evidence="7">The sequence shown here is derived from an EMBL/GenBank/DDBJ whole genome shotgun (WGS) entry which is preliminary data.</text>
</comment>
<proteinExistence type="inferred from homology"/>
<gene>
    <name evidence="7" type="primary">P450-4</name>
    <name evidence="7" type="ORF">LHYA1_G005918</name>
</gene>
<dbReference type="InterPro" id="IPR053007">
    <property type="entry name" value="CYP450_monoxygenase_sec-met"/>
</dbReference>
<dbReference type="InterPro" id="IPR002403">
    <property type="entry name" value="Cyt_P450_E_grp-IV"/>
</dbReference>
<keyword evidence="5" id="KW-0349">Heme</keyword>
<dbReference type="EMBL" id="QGMH01000088">
    <property type="protein sequence ID" value="TVY25696.1"/>
    <property type="molecule type" value="Genomic_DNA"/>
</dbReference>
<dbReference type="GO" id="GO:0020037">
    <property type="term" value="F:heme binding"/>
    <property type="evidence" value="ECO:0007669"/>
    <property type="project" value="InterPro"/>
</dbReference>
<dbReference type="AlphaFoldDB" id="A0A8H8R087"/>
<keyword evidence="3 5" id="KW-0479">Metal-binding</keyword>
<evidence type="ECO:0000313" key="7">
    <source>
        <dbReference type="EMBL" id="TVY25696.1"/>
    </source>
</evidence>
<dbReference type="GO" id="GO:0005506">
    <property type="term" value="F:iron ion binding"/>
    <property type="evidence" value="ECO:0007669"/>
    <property type="project" value="InterPro"/>
</dbReference>
<organism evidence="7 8">
    <name type="scientific">Lachnellula hyalina</name>
    <dbReference type="NCBI Taxonomy" id="1316788"/>
    <lineage>
        <taxon>Eukaryota</taxon>
        <taxon>Fungi</taxon>
        <taxon>Dikarya</taxon>
        <taxon>Ascomycota</taxon>
        <taxon>Pezizomycotina</taxon>
        <taxon>Leotiomycetes</taxon>
        <taxon>Helotiales</taxon>
        <taxon>Lachnaceae</taxon>
        <taxon>Lachnellula</taxon>
    </lineage>
</organism>
<comment type="cofactor">
    <cofactor evidence="1 5">
        <name>heme</name>
        <dbReference type="ChEBI" id="CHEBI:30413"/>
    </cofactor>
</comment>
<evidence type="ECO:0000256" key="6">
    <source>
        <dbReference type="SAM" id="Phobius"/>
    </source>
</evidence>
<feature type="transmembrane region" description="Helical" evidence="6">
    <location>
        <begin position="20"/>
        <end position="43"/>
    </location>
</feature>
<accession>A0A8H8R087</accession>
<dbReference type="GO" id="GO:0016705">
    <property type="term" value="F:oxidoreductase activity, acting on paired donors, with incorporation or reduction of molecular oxygen"/>
    <property type="evidence" value="ECO:0007669"/>
    <property type="project" value="InterPro"/>
</dbReference>
<dbReference type="GeneID" id="41986116"/>
<keyword evidence="4 5" id="KW-0408">Iron</keyword>
<keyword evidence="8" id="KW-1185">Reference proteome</keyword>
<evidence type="ECO:0000313" key="8">
    <source>
        <dbReference type="Proteomes" id="UP000431533"/>
    </source>
</evidence>
<dbReference type="InterPro" id="IPR036396">
    <property type="entry name" value="Cyt_P450_sf"/>
</dbReference>
<evidence type="ECO:0000256" key="3">
    <source>
        <dbReference type="ARBA" id="ARBA00022723"/>
    </source>
</evidence>
<dbReference type="Pfam" id="PF00067">
    <property type="entry name" value="p450"/>
    <property type="match status" value="2"/>
</dbReference>
<keyword evidence="6" id="KW-0812">Transmembrane</keyword>
<protein>
    <submittedName>
        <fullName evidence="7">Ent-kaurene oxidase P450-4</fullName>
    </submittedName>
</protein>
<sequence length="749" mass="83702">MIDSPRKNSSSIELGIVQRIFGFILGAAYQMPMFMTFALYRLAKHPEYIQPLRGEIASLLSLDPVSGNTKKDMPLLDSFLKETARLHPLTSGSADRKVVTPFTFSDGTYIPADNYIRIAQYSLMTDAENYAKPTEFDGFRFVVNNDEINGAANSQSRFCQPSSVFPFWGAAGRACPGRFYVSMLTKMMAIHVLTHYDIKLTDEKTRPTFTWGNNVVPNPTMRLLIRRRCSTNDEEYEKPANIPQEPPAVPPAVPFIGHVFGFLWNKMNYFDKITQRNPLPIYTLAIPGCKIYVVNSPELITAVQKQKTLAFEPLEAKLAKMLFHPSVKGGEIMHANTDAKKGERGLYTEGAETIHAALLPGRGLDEMNRIAIQNIAASCDRLDLRNHGKIVASPVRIKLRQWLQHQITMATTNSVYGPMNPFKDPKVEAGFWDFERNIGMLLVNILPSLTARKGYLGRATVAQAFHEYFSQNGHESASVLVKNRFQICIEHELPLEDIARFEVGGVIATTVSTVPAAFWMLYYVYSNPDILELLREEVGTILKTTSPDATQGTVTRTLNITELRTACPLLTSSFQETLRHASLGAAVRFVTEDTIIDGRHLLKKDSIVEMPAHIVHFDPSIWGSSVTDFDASRFVPSTNVKNSTNATNGQENRKKKLHPGAFRAFGGGKNLCPGRHFAATEILALVAMMVMRYDLHVATTTTGCWAPLTSAKSGIAAAVREPDKDMEVEVRLREGYEEGRWHFGWKSRN</sequence>
<feature type="binding site" description="axial binding residue" evidence="5">
    <location>
        <position position="672"/>
    </location>
    <ligand>
        <name>heme</name>
        <dbReference type="ChEBI" id="CHEBI:30413"/>
    </ligand>
    <ligandPart>
        <name>Fe</name>
        <dbReference type="ChEBI" id="CHEBI:18248"/>
    </ligandPart>
</feature>
<dbReference type="GO" id="GO:0004497">
    <property type="term" value="F:monooxygenase activity"/>
    <property type="evidence" value="ECO:0007669"/>
    <property type="project" value="InterPro"/>
</dbReference>
<name>A0A8H8R087_9HELO</name>
<dbReference type="Proteomes" id="UP000431533">
    <property type="component" value="Unassembled WGS sequence"/>
</dbReference>